<dbReference type="GO" id="GO:0008757">
    <property type="term" value="F:S-adenosylmethionine-dependent methyltransferase activity"/>
    <property type="evidence" value="ECO:0007669"/>
    <property type="project" value="UniProtKB-ARBA"/>
</dbReference>
<dbReference type="InterPro" id="IPR029063">
    <property type="entry name" value="SAM-dependent_MTases_sf"/>
</dbReference>
<reference evidence="1 2" key="1">
    <citation type="submission" date="2016-04" db="EMBL/GenBank/DDBJ databases">
        <title>A degradative enzymes factory behind the ericoid mycorrhizal symbiosis.</title>
        <authorList>
            <consortium name="DOE Joint Genome Institute"/>
            <person name="Martino E."/>
            <person name="Morin E."/>
            <person name="Grelet G."/>
            <person name="Kuo A."/>
            <person name="Kohler A."/>
            <person name="Daghino S."/>
            <person name="Barry K."/>
            <person name="Choi C."/>
            <person name="Cichocki N."/>
            <person name="Clum A."/>
            <person name="Copeland A."/>
            <person name="Hainaut M."/>
            <person name="Haridas S."/>
            <person name="Labutti K."/>
            <person name="Lindquist E."/>
            <person name="Lipzen A."/>
            <person name="Khouja H.-R."/>
            <person name="Murat C."/>
            <person name="Ohm R."/>
            <person name="Olson A."/>
            <person name="Spatafora J."/>
            <person name="Veneault-Fourrey C."/>
            <person name="Henrissat B."/>
            <person name="Grigoriev I."/>
            <person name="Martin F."/>
            <person name="Perotto S."/>
        </authorList>
    </citation>
    <scope>NUCLEOTIDE SEQUENCE [LARGE SCALE GENOMIC DNA]</scope>
    <source>
        <strain evidence="1 2">E</strain>
    </source>
</reference>
<organism evidence="1 2">
    <name type="scientific">Hyaloscypha bicolor E</name>
    <dbReference type="NCBI Taxonomy" id="1095630"/>
    <lineage>
        <taxon>Eukaryota</taxon>
        <taxon>Fungi</taxon>
        <taxon>Dikarya</taxon>
        <taxon>Ascomycota</taxon>
        <taxon>Pezizomycotina</taxon>
        <taxon>Leotiomycetes</taxon>
        <taxon>Helotiales</taxon>
        <taxon>Hyaloscyphaceae</taxon>
        <taxon>Hyaloscypha</taxon>
        <taxon>Hyaloscypha bicolor</taxon>
    </lineage>
</organism>
<dbReference type="PANTHER" id="PTHR14614">
    <property type="entry name" value="HEPATOCELLULAR CARCINOMA-ASSOCIATED ANTIGEN"/>
    <property type="match status" value="1"/>
</dbReference>
<dbReference type="EMBL" id="KZ613854">
    <property type="protein sequence ID" value="PMD55623.1"/>
    <property type="molecule type" value="Genomic_DNA"/>
</dbReference>
<accession>A0A2J6SY59</accession>
<sequence length="380" mass="41276">MYYIRFLKSPRIIGRGNEKAFGAKITITTDLGESFLAADLGICVDVVEEDGESILGPAGREYVWKGREGMRSLEVSLPMRKVRKVERVRMVVAAKGEAYVDSFESVLGIGEKKEGILGGVVTVRSMEIDGYTGYPIGTGLAERVFSSSIRNGLTEIHIWEETGESIARHVWDAGLVLSSYIASLPHITDSPLPRLPILESALSSPSLNILELGAGCGIVGITILHTLPSPTHILLTDLPEATEILSRNTSAPVLDLSPSTTSKISHQVLDWSLPLPSNVAATKWDIVFVADCTYNPDVVPDLVKTLGRVADGNREGKVVVAMKVRHESELVFFDLMKERGFVVNEKGIVPLPVLGGEDQEIEVFVFGCGGEVPILQKTLR</sequence>
<dbReference type="PANTHER" id="PTHR14614:SF132">
    <property type="entry name" value="PROTEIN-LYSINE METHYLTRANSFERASE C42C1.13"/>
    <property type="match status" value="1"/>
</dbReference>
<dbReference type="RefSeq" id="XP_024732527.1">
    <property type="nucleotide sequence ID" value="XM_024888684.1"/>
</dbReference>
<dbReference type="GO" id="GO:0005829">
    <property type="term" value="C:cytosol"/>
    <property type="evidence" value="ECO:0007669"/>
    <property type="project" value="TreeGrafter"/>
</dbReference>
<dbReference type="AlphaFoldDB" id="A0A2J6SY59"/>
<protein>
    <submittedName>
        <fullName evidence="1">Uncharacterized protein</fullName>
    </submittedName>
</protein>
<dbReference type="STRING" id="1095630.A0A2J6SY59"/>
<evidence type="ECO:0000313" key="2">
    <source>
        <dbReference type="Proteomes" id="UP000235371"/>
    </source>
</evidence>
<dbReference type="Pfam" id="PF10294">
    <property type="entry name" value="Methyltransf_16"/>
    <property type="match status" value="1"/>
</dbReference>
<dbReference type="Proteomes" id="UP000235371">
    <property type="component" value="Unassembled WGS sequence"/>
</dbReference>
<dbReference type="GeneID" id="36596760"/>
<dbReference type="SUPFAM" id="SSF53335">
    <property type="entry name" value="S-adenosyl-L-methionine-dependent methyltransferases"/>
    <property type="match status" value="1"/>
</dbReference>
<dbReference type="InterPro" id="IPR019410">
    <property type="entry name" value="Methyltransf_16"/>
</dbReference>
<proteinExistence type="predicted"/>
<dbReference type="OrthoDB" id="413520at2759"/>
<dbReference type="Gene3D" id="3.40.50.150">
    <property type="entry name" value="Vaccinia Virus protein VP39"/>
    <property type="match status" value="1"/>
</dbReference>
<gene>
    <name evidence="1" type="ORF">K444DRAFT_74828</name>
</gene>
<name>A0A2J6SY59_9HELO</name>
<dbReference type="InParanoid" id="A0A2J6SY59"/>
<evidence type="ECO:0000313" key="1">
    <source>
        <dbReference type="EMBL" id="PMD55623.1"/>
    </source>
</evidence>
<keyword evidence="2" id="KW-1185">Reference proteome</keyword>